<evidence type="ECO:0000256" key="5">
    <source>
        <dbReference type="SAM" id="MobiDB-lite"/>
    </source>
</evidence>
<evidence type="ECO:0000256" key="2">
    <source>
        <dbReference type="ARBA" id="ARBA00022771"/>
    </source>
</evidence>
<sequence>KTNYRNQATKTVNHRSIIKTTINHPSQEKEPSKMEEKIHFKITHGGVTRRFALSRGEEDLISALKARVLQIIGTDDASLFWKDEDSLIVLECEEDMRAAIDYAETKNKLACVSLVAEADGAYRQEGDQNTDVKALTVDESQAAFNGIAFVCDECDCFLAPSNGGRFKCTICDDYDLCAACLSKGGHVNHAFVRLLNFDTEVPVANEVGGSISMNTKDFHRCTPIFVAKSIDRLKIADKIIIDVIDSVGKHVYDTAEWMKKEAEEAEIEEQKMVEEIIRHEEEEEKRKQKKKDESSISRNTDETLTEQADPIAAVEKNQPATAPISEAAQPQQEVAASATTPVALPLTEPVVVAVPEQKQTVAPPVAATVEQQRPQQPQKRQQEPQTLPQPPPQARPQPHQHPQFQQRQAPLLQPQPMQRPVQRPQQPQQPLPLLQQAAPQSRQIVQQLVLQPQLEQRRLHQQQRPQQQPQFQQRQNQQQQRMDHRTPYSAYGRNDEHHGNRRDDELYGRGRGYEGRHDRYEHEARRNHEDRPHRHHDDSHREDRRNYGNWDQRGQGRHQRGGLDEGNHGYDGQRYGERNDESRRHVDRHNRGRGDEHRRDYEADYYVRERYGDRYEDGRYGGRRDYDDSRHYRGRDDHVSRSHRPTREERGKNHGESGQSHSRQQQTRTNSTEAYLRAAQIPAHMAIGVIEELQIRNIEEMEQKLAEYRRHLMNNEYDHEEHPIIFPGVDEEYLIGNIAVDLRKHLTNILSAIRDSSSLQECQNMLEERKRLLREALRENRADDESHKCIAIRLRPILLTSQYTHYGSPRGNWDTLYVGFMEADPLRDLASTPRVASTDPLNDGLFAPRSVNLQSYFRR</sequence>
<evidence type="ECO:0000256" key="3">
    <source>
        <dbReference type="ARBA" id="ARBA00022833"/>
    </source>
</evidence>
<feature type="domain" description="PB1" evidence="7">
    <location>
        <begin position="37"/>
        <end position="117"/>
    </location>
</feature>
<dbReference type="GO" id="GO:0008270">
    <property type="term" value="F:zinc ion binding"/>
    <property type="evidence" value="ECO:0007669"/>
    <property type="project" value="UniProtKB-KW"/>
</dbReference>
<keyword evidence="1" id="KW-0479">Metal-binding</keyword>
<feature type="compositionally biased region" description="Basic and acidic residues" evidence="5">
    <location>
        <begin position="574"/>
        <end position="584"/>
    </location>
</feature>
<feature type="coiled-coil region" evidence="4">
    <location>
        <begin position="691"/>
        <end position="718"/>
    </location>
</feature>
<dbReference type="InterPro" id="IPR000433">
    <property type="entry name" value="Znf_ZZ"/>
</dbReference>
<feature type="compositionally biased region" description="Basic and acidic residues" evidence="5">
    <location>
        <begin position="493"/>
        <end position="546"/>
    </location>
</feature>
<keyword evidence="4" id="KW-0175">Coiled coil</keyword>
<dbReference type="FunFam" id="3.10.20.90:FF:000072">
    <property type="entry name" value="Next to BRCA1 gene 1 protein"/>
    <property type="match status" value="1"/>
</dbReference>
<dbReference type="CDD" id="cd05992">
    <property type="entry name" value="PB1"/>
    <property type="match status" value="1"/>
</dbReference>
<evidence type="ECO:0000256" key="4">
    <source>
        <dbReference type="SAM" id="Coils"/>
    </source>
</evidence>
<dbReference type="SMART" id="SM00291">
    <property type="entry name" value="ZnF_ZZ"/>
    <property type="match status" value="1"/>
</dbReference>
<feature type="region of interest" description="Disordered" evidence="5">
    <location>
        <begin position="363"/>
        <end position="441"/>
    </location>
</feature>
<accession>A0AAV5SAV1</accession>
<feature type="region of interest" description="Disordered" evidence="5">
    <location>
        <begin position="615"/>
        <end position="671"/>
    </location>
</feature>
<dbReference type="PANTHER" id="PTHR15090">
    <property type="entry name" value="SEQUESTOSOME 1-RELATED"/>
    <property type="match status" value="1"/>
</dbReference>
<organism evidence="8 9">
    <name type="scientific">Pristionchus entomophagus</name>
    <dbReference type="NCBI Taxonomy" id="358040"/>
    <lineage>
        <taxon>Eukaryota</taxon>
        <taxon>Metazoa</taxon>
        <taxon>Ecdysozoa</taxon>
        <taxon>Nematoda</taxon>
        <taxon>Chromadorea</taxon>
        <taxon>Rhabditida</taxon>
        <taxon>Rhabditina</taxon>
        <taxon>Diplogasteromorpha</taxon>
        <taxon>Diplogasteroidea</taxon>
        <taxon>Neodiplogasteridae</taxon>
        <taxon>Pristionchus</taxon>
    </lineage>
</organism>
<feature type="non-terminal residue" evidence="8">
    <location>
        <position position="1"/>
    </location>
</feature>
<evidence type="ECO:0000256" key="1">
    <source>
        <dbReference type="ARBA" id="ARBA00022723"/>
    </source>
</evidence>
<dbReference type="Gene3D" id="3.10.20.90">
    <property type="entry name" value="Phosphatidylinositol 3-kinase Catalytic Subunit, Chain A, domain 1"/>
    <property type="match status" value="1"/>
</dbReference>
<feature type="compositionally biased region" description="Low complexity" evidence="5">
    <location>
        <begin position="462"/>
        <end position="480"/>
    </location>
</feature>
<evidence type="ECO:0000313" key="8">
    <source>
        <dbReference type="EMBL" id="GMS79532.1"/>
    </source>
</evidence>
<keyword evidence="3" id="KW-0862">Zinc</keyword>
<dbReference type="InterPro" id="IPR043145">
    <property type="entry name" value="Znf_ZZ_sf"/>
</dbReference>
<evidence type="ECO:0000259" key="6">
    <source>
        <dbReference type="SMART" id="SM00291"/>
    </source>
</evidence>
<dbReference type="SMART" id="SM00666">
    <property type="entry name" value="PB1"/>
    <property type="match status" value="1"/>
</dbReference>
<proteinExistence type="predicted"/>
<dbReference type="InterPro" id="IPR052260">
    <property type="entry name" value="Autophagy_Rcpt_SigReg"/>
</dbReference>
<feature type="compositionally biased region" description="Basic and acidic residues" evidence="5">
    <location>
        <begin position="281"/>
        <end position="301"/>
    </location>
</feature>
<feature type="domain" description="ZZ-type" evidence="6">
    <location>
        <begin position="150"/>
        <end position="191"/>
    </location>
</feature>
<feature type="compositionally biased region" description="Low complexity" evidence="5">
    <location>
        <begin position="370"/>
        <end position="386"/>
    </location>
</feature>
<feature type="region of interest" description="Disordered" evidence="5">
    <location>
        <begin position="281"/>
        <end position="311"/>
    </location>
</feature>
<feature type="compositionally biased region" description="Low complexity" evidence="5">
    <location>
        <begin position="396"/>
        <end position="441"/>
    </location>
</feature>
<evidence type="ECO:0008006" key="10">
    <source>
        <dbReference type="Google" id="ProtNLM"/>
    </source>
</evidence>
<protein>
    <recommendedName>
        <fullName evidence="10">ZZ-type domain-containing protein</fullName>
    </recommendedName>
</protein>
<keyword evidence="2" id="KW-0863">Zinc-finger</keyword>
<dbReference type="Proteomes" id="UP001432027">
    <property type="component" value="Unassembled WGS sequence"/>
</dbReference>
<dbReference type="SUPFAM" id="SSF57850">
    <property type="entry name" value="RING/U-box"/>
    <property type="match status" value="1"/>
</dbReference>
<evidence type="ECO:0000313" key="9">
    <source>
        <dbReference type="Proteomes" id="UP001432027"/>
    </source>
</evidence>
<dbReference type="AlphaFoldDB" id="A0AAV5SAV1"/>
<reference evidence="8" key="1">
    <citation type="submission" date="2023-10" db="EMBL/GenBank/DDBJ databases">
        <title>Genome assembly of Pristionchus species.</title>
        <authorList>
            <person name="Yoshida K."/>
            <person name="Sommer R.J."/>
        </authorList>
    </citation>
    <scope>NUCLEOTIDE SEQUENCE</scope>
    <source>
        <strain evidence="8">RS0144</strain>
    </source>
</reference>
<name>A0AAV5SAV1_9BILA</name>
<comment type="caution">
    <text evidence="8">The sequence shown here is derived from an EMBL/GenBank/DDBJ whole genome shotgun (WGS) entry which is preliminary data.</text>
</comment>
<dbReference type="InterPro" id="IPR000270">
    <property type="entry name" value="PB1_dom"/>
</dbReference>
<dbReference type="EMBL" id="BTSX01000001">
    <property type="protein sequence ID" value="GMS79532.1"/>
    <property type="molecule type" value="Genomic_DNA"/>
</dbReference>
<gene>
    <name evidence="8" type="ORF">PENTCL1PPCAC_1707</name>
</gene>
<feature type="compositionally biased region" description="Polar residues" evidence="5">
    <location>
        <begin position="656"/>
        <end position="671"/>
    </location>
</feature>
<keyword evidence="9" id="KW-1185">Reference proteome</keyword>
<dbReference type="Gene3D" id="3.30.60.90">
    <property type="match status" value="1"/>
</dbReference>
<evidence type="ECO:0000259" key="7">
    <source>
        <dbReference type="SMART" id="SM00666"/>
    </source>
</evidence>
<dbReference type="Pfam" id="PF00564">
    <property type="entry name" value="PB1"/>
    <property type="match status" value="1"/>
</dbReference>
<dbReference type="SUPFAM" id="SSF54277">
    <property type="entry name" value="CAD &amp; PB1 domains"/>
    <property type="match status" value="1"/>
</dbReference>
<dbReference type="Pfam" id="PF00569">
    <property type="entry name" value="ZZ"/>
    <property type="match status" value="1"/>
</dbReference>
<feature type="region of interest" description="Disordered" evidence="5">
    <location>
        <begin position="456"/>
        <end position="597"/>
    </location>
</feature>
<dbReference type="CDD" id="cd02340">
    <property type="entry name" value="ZZ_NBR1_like"/>
    <property type="match status" value="1"/>
</dbReference>
<dbReference type="PANTHER" id="PTHR15090:SF8">
    <property type="entry name" value="ZZ-TYPE ZINC FINGER-CONTAINING PROTEIN"/>
    <property type="match status" value="1"/>
</dbReference>
<feature type="compositionally biased region" description="Basic and acidic residues" evidence="5">
    <location>
        <begin position="615"/>
        <end position="655"/>
    </location>
</feature>